<dbReference type="InterPro" id="IPR001478">
    <property type="entry name" value="PDZ"/>
</dbReference>
<feature type="domain" description="PDZ" evidence="2">
    <location>
        <begin position="512"/>
        <end position="586"/>
    </location>
</feature>
<evidence type="ECO:0000259" key="2">
    <source>
        <dbReference type="PROSITE" id="PS50106"/>
    </source>
</evidence>
<dbReference type="OrthoDB" id="6022711at2759"/>
<dbReference type="CDD" id="cd00136">
    <property type="entry name" value="PDZ_canonical"/>
    <property type="match status" value="1"/>
</dbReference>
<dbReference type="GeneID" id="100166915"/>
<dbReference type="Proteomes" id="UP000007819">
    <property type="component" value="Chromosome A1"/>
</dbReference>
<dbReference type="Pfam" id="PF00595">
    <property type="entry name" value="PDZ"/>
    <property type="match status" value="2"/>
</dbReference>
<dbReference type="InterPro" id="IPR036034">
    <property type="entry name" value="PDZ_sf"/>
</dbReference>
<feature type="region of interest" description="Disordered" evidence="1">
    <location>
        <begin position="396"/>
        <end position="421"/>
    </location>
</feature>
<dbReference type="EnsemblMetazoa" id="XM_029487088.1">
    <property type="protein sequence ID" value="XP_029342948.1"/>
    <property type="gene ID" value="LOC100166915"/>
</dbReference>
<evidence type="ECO:0000313" key="3">
    <source>
        <dbReference type="EnsemblMetazoa" id="XP_029342948.1"/>
    </source>
</evidence>
<dbReference type="Gene3D" id="2.30.42.10">
    <property type="match status" value="2"/>
</dbReference>
<dbReference type="PROSITE" id="PS50106">
    <property type="entry name" value="PDZ"/>
    <property type="match status" value="2"/>
</dbReference>
<dbReference type="PANTHER" id="PTHR11324">
    <property type="entry name" value="IL16-RELATED"/>
    <property type="match status" value="1"/>
</dbReference>
<dbReference type="PANTHER" id="PTHR11324:SF16">
    <property type="entry name" value="PDZ DOMAIN-CONTAINING PROTEIN 2"/>
    <property type="match status" value="1"/>
</dbReference>
<organism evidence="3 4">
    <name type="scientific">Acyrthosiphon pisum</name>
    <name type="common">Pea aphid</name>
    <dbReference type="NCBI Taxonomy" id="7029"/>
    <lineage>
        <taxon>Eukaryota</taxon>
        <taxon>Metazoa</taxon>
        <taxon>Ecdysozoa</taxon>
        <taxon>Arthropoda</taxon>
        <taxon>Hexapoda</taxon>
        <taxon>Insecta</taxon>
        <taxon>Pterygota</taxon>
        <taxon>Neoptera</taxon>
        <taxon>Paraneoptera</taxon>
        <taxon>Hemiptera</taxon>
        <taxon>Sternorrhyncha</taxon>
        <taxon>Aphidomorpha</taxon>
        <taxon>Aphidoidea</taxon>
        <taxon>Aphididae</taxon>
        <taxon>Macrosiphini</taxon>
        <taxon>Acyrthosiphon</taxon>
    </lineage>
</organism>
<evidence type="ECO:0000256" key="1">
    <source>
        <dbReference type="SAM" id="MobiDB-lite"/>
    </source>
</evidence>
<dbReference type="CDD" id="cd06759">
    <property type="entry name" value="PDZ3_PDZD2-PDZ1_hPro-IL-16-like"/>
    <property type="match status" value="1"/>
</dbReference>
<dbReference type="SUPFAM" id="SSF50156">
    <property type="entry name" value="PDZ domain-like"/>
    <property type="match status" value="2"/>
</dbReference>
<keyword evidence="4" id="KW-1185">Reference proteome</keyword>
<evidence type="ECO:0000313" key="4">
    <source>
        <dbReference type="Proteomes" id="UP000007819"/>
    </source>
</evidence>
<protein>
    <recommendedName>
        <fullName evidence="2">PDZ domain-containing protein</fullName>
    </recommendedName>
</protein>
<sequence>MFKTTDKELMVRSRSMKWFQKNTEDAAPRLLSLSPIRNYDSGDPDYSAERYYHLPPGPRRSRLDASPLRLERSEYNRDVNCYNVRNRTIVMQSARNKQTKEKRNPLLDQVKHTGLTHFKPNTTIKNYHEDNICTTGVRRDGVDVVDDDDDDDNSTISGRLKAISDRYLKSSTHRFLAKFYKNSSTKTNKSTETEEPNLGENKINKVKLRSFSYGALPGLDEFRKRIAETATEKTTCTPEDDDSGILLNDPPIDIVNGSTENGMQDYCFRSASQYGIKRHYAFSLLPENNNQSSNTLQPRANRNNEYRVVQLNRDNPEQVLGVRIKEIRSENSFGYVVVNIVSGGVADRTSDLEVGDQIVNVNGRRLAGLDAADANRLLNDGCSTVHLLVTRRDLEDQTADSADRPRARMPETSVDYDHSGGSCPAPPIQKYNKNGQTLVYITPPPPRPRSTVKSNTNVSTVYLKGGGSGGFSGDSYGGVGGDGGRGEFASTDCTTFCTLPRRPRSTVCTFHTFVLEKGPGKKGLGFTIVGGKDSPKGAIGIFIKSILDNGQAAEDGRLKPGDEILAVNGNVCHDLTHSEAITLFKSFKSGSIALHICRRSKASNSNTKAKSCTNLLNDDNAGSD</sequence>
<dbReference type="KEGG" id="api:100166915"/>
<accession>A0A8R2JNC6</accession>
<dbReference type="SMART" id="SM00228">
    <property type="entry name" value="PDZ"/>
    <property type="match status" value="2"/>
</dbReference>
<dbReference type="AlphaFoldDB" id="A0A8R2JNC6"/>
<reference evidence="4" key="1">
    <citation type="submission" date="2010-06" db="EMBL/GenBank/DDBJ databases">
        <authorList>
            <person name="Jiang H."/>
            <person name="Abraham K."/>
            <person name="Ali S."/>
            <person name="Alsbrooks S.L."/>
            <person name="Anim B.N."/>
            <person name="Anosike U.S."/>
            <person name="Attaway T."/>
            <person name="Bandaranaike D.P."/>
            <person name="Battles P.K."/>
            <person name="Bell S.N."/>
            <person name="Bell A.V."/>
            <person name="Beltran B."/>
            <person name="Bickham C."/>
            <person name="Bustamante Y."/>
            <person name="Caleb T."/>
            <person name="Canada A."/>
            <person name="Cardenas V."/>
            <person name="Carter K."/>
            <person name="Chacko J."/>
            <person name="Chandrabose M.N."/>
            <person name="Chavez D."/>
            <person name="Chavez A."/>
            <person name="Chen L."/>
            <person name="Chu H.-S."/>
            <person name="Claassen K.J."/>
            <person name="Cockrell R."/>
            <person name="Collins M."/>
            <person name="Cooper J.A."/>
            <person name="Cree A."/>
            <person name="Curry S.M."/>
            <person name="Da Y."/>
            <person name="Dao M.D."/>
            <person name="Das B."/>
            <person name="Davila M.-L."/>
            <person name="Davy-Carroll L."/>
            <person name="Denson S."/>
            <person name="Dinh H."/>
            <person name="Ebong V.E."/>
            <person name="Edwards J.R."/>
            <person name="Egan A."/>
            <person name="El-Daye J."/>
            <person name="Escobedo L."/>
            <person name="Fernandez S."/>
            <person name="Fernando P.R."/>
            <person name="Flagg N."/>
            <person name="Forbes L.D."/>
            <person name="Fowler R.G."/>
            <person name="Fu Q."/>
            <person name="Gabisi R.A."/>
            <person name="Ganer J."/>
            <person name="Garbino Pronczuk A."/>
            <person name="Garcia R.M."/>
            <person name="Garner T."/>
            <person name="Garrett T.E."/>
            <person name="Gonzalez D.A."/>
            <person name="Hamid H."/>
            <person name="Hawkins E.S."/>
            <person name="Hirani K."/>
            <person name="Hogues M.E."/>
            <person name="Hollins B."/>
            <person name="Hsiao C.-H."/>
            <person name="Jabil R."/>
            <person name="James M.L."/>
            <person name="Jhangiani S.N."/>
            <person name="Johnson B."/>
            <person name="Johnson Q."/>
            <person name="Joshi V."/>
            <person name="Kalu J.B."/>
            <person name="Kam C."/>
            <person name="Kashfia A."/>
            <person name="Keebler J."/>
            <person name="Kisamo H."/>
            <person name="Kovar C.L."/>
            <person name="Lago L.A."/>
            <person name="Lai C.-Y."/>
            <person name="Laidlaw J."/>
            <person name="Lara F."/>
            <person name="Le T.-K."/>
            <person name="Lee S.L."/>
            <person name="Legall F.H."/>
            <person name="Lemon S.J."/>
            <person name="Lewis L.R."/>
            <person name="Li B."/>
            <person name="Liu Y."/>
            <person name="Liu Y.-S."/>
            <person name="Lopez J."/>
            <person name="Lozado R.J."/>
            <person name="Lu J."/>
            <person name="Madu R.C."/>
            <person name="Maheshwari M."/>
            <person name="Maheshwari R."/>
            <person name="Malloy K."/>
            <person name="Martinez E."/>
            <person name="Mathew T."/>
            <person name="Mercado I.C."/>
            <person name="Mercado C."/>
            <person name="Meyer B."/>
            <person name="Montgomery K."/>
            <person name="Morgan M.B."/>
            <person name="Munidasa M."/>
            <person name="Nazareth L.V."/>
            <person name="Nelson J."/>
            <person name="Ng B.M."/>
            <person name="Nguyen N.B."/>
            <person name="Nguyen P.Q."/>
            <person name="Nguyen T."/>
            <person name="Obregon M."/>
            <person name="Okwuonu G.O."/>
            <person name="Onwere C.G."/>
            <person name="Orozco G."/>
            <person name="Parra A."/>
            <person name="Patel S."/>
            <person name="Patil S."/>
            <person name="Perez A."/>
            <person name="Perez Y."/>
            <person name="Pham C."/>
            <person name="Primus E.L."/>
            <person name="Pu L.-L."/>
            <person name="Puazo M."/>
            <person name="Qin X."/>
            <person name="Quiroz J.B."/>
            <person name="Reese J."/>
            <person name="Richards S."/>
            <person name="Rives C.M."/>
            <person name="Robberts R."/>
            <person name="Ruiz S.J."/>
            <person name="Ruiz M.J."/>
            <person name="Santibanez J."/>
            <person name="Schneider B.W."/>
            <person name="Sisson I."/>
            <person name="Smith M."/>
            <person name="Sodergren E."/>
            <person name="Song X.-Z."/>
            <person name="Song B.B."/>
            <person name="Summersgill H."/>
            <person name="Thelus R."/>
            <person name="Thornton R.D."/>
            <person name="Trejos Z.Y."/>
            <person name="Usmani K."/>
            <person name="Vattathil S."/>
            <person name="Villasana D."/>
            <person name="Walker D.L."/>
            <person name="Wang S."/>
            <person name="Wang K."/>
            <person name="White C.S."/>
            <person name="Williams A.C."/>
            <person name="Williamson J."/>
            <person name="Wilson K."/>
            <person name="Woghiren I.O."/>
            <person name="Woodworth J.R."/>
            <person name="Worley K.C."/>
            <person name="Wright R.A."/>
            <person name="Wu W."/>
            <person name="Young L."/>
            <person name="Zhang L."/>
            <person name="Zhang J."/>
            <person name="Zhu Y."/>
            <person name="Muzny D.M."/>
            <person name="Weinstock G."/>
            <person name="Gibbs R.A."/>
        </authorList>
    </citation>
    <scope>NUCLEOTIDE SEQUENCE [LARGE SCALE GENOMIC DNA]</scope>
    <source>
        <strain evidence="4">LSR1</strain>
    </source>
</reference>
<feature type="compositionally biased region" description="Basic and acidic residues" evidence="1">
    <location>
        <begin position="396"/>
        <end position="409"/>
    </location>
</feature>
<feature type="domain" description="PDZ" evidence="2">
    <location>
        <begin position="308"/>
        <end position="393"/>
    </location>
</feature>
<proteinExistence type="predicted"/>
<name>A0A8R2JNC6_ACYPI</name>
<dbReference type="RefSeq" id="XP_029342948.1">
    <property type="nucleotide sequence ID" value="XM_029487088.1"/>
</dbReference>
<reference evidence="3" key="2">
    <citation type="submission" date="2022-06" db="UniProtKB">
        <authorList>
            <consortium name="EnsemblMetazoa"/>
        </authorList>
    </citation>
    <scope>IDENTIFICATION</scope>
</reference>